<gene>
    <name evidence="1" type="ORF">AbraCBS73388_010269</name>
</gene>
<protein>
    <submittedName>
        <fullName evidence="1">Uncharacterized protein</fullName>
    </submittedName>
</protein>
<reference evidence="1" key="1">
    <citation type="submission" date="2022-07" db="EMBL/GenBank/DDBJ databases">
        <title>Taxonomy of Aspergillus series Nigri: significant species reduction supported by multi-species coalescent approaches.</title>
        <authorList>
            <person name="Bian C."/>
            <person name="Kusuya Y."/>
            <person name="Sklenar F."/>
            <person name="D'hooge E."/>
            <person name="Yaguchi T."/>
            <person name="Takahashi H."/>
            <person name="Hubka V."/>
        </authorList>
    </citation>
    <scope>NUCLEOTIDE SEQUENCE</scope>
    <source>
        <strain evidence="1">CBS 733.88</strain>
    </source>
</reference>
<evidence type="ECO:0000313" key="1">
    <source>
        <dbReference type="EMBL" id="GKZ23694.1"/>
    </source>
</evidence>
<name>A0A9W5YVW9_9EURO</name>
<dbReference type="AlphaFoldDB" id="A0A9W5YVW9"/>
<accession>A0A9W5YVW9</accession>
<dbReference type="Proteomes" id="UP001143548">
    <property type="component" value="Unassembled WGS sequence"/>
</dbReference>
<sequence length="91" mass="9569">MSQTAAGRPDGLRDSVHSSALSLAPARVSRPPILEPTGVFVVCGLGPAFHQSQTLRLRGPYPNQFRVSVGPVVSGHLTAAKKFKCSMAIGE</sequence>
<organism evidence="1 2">
    <name type="scientific">Aspergillus brasiliensis</name>
    <dbReference type="NCBI Taxonomy" id="319629"/>
    <lineage>
        <taxon>Eukaryota</taxon>
        <taxon>Fungi</taxon>
        <taxon>Dikarya</taxon>
        <taxon>Ascomycota</taxon>
        <taxon>Pezizomycotina</taxon>
        <taxon>Eurotiomycetes</taxon>
        <taxon>Eurotiomycetidae</taxon>
        <taxon>Eurotiales</taxon>
        <taxon>Aspergillaceae</taxon>
        <taxon>Aspergillus</taxon>
        <taxon>Aspergillus subgen. Circumdati</taxon>
    </lineage>
</organism>
<proteinExistence type="predicted"/>
<dbReference type="EMBL" id="BROQ01000071">
    <property type="protein sequence ID" value="GKZ23694.1"/>
    <property type="molecule type" value="Genomic_DNA"/>
</dbReference>
<comment type="caution">
    <text evidence="1">The sequence shown here is derived from an EMBL/GenBank/DDBJ whole genome shotgun (WGS) entry which is preliminary data.</text>
</comment>
<evidence type="ECO:0000313" key="2">
    <source>
        <dbReference type="Proteomes" id="UP001143548"/>
    </source>
</evidence>